<keyword evidence="1" id="KW-1133">Transmembrane helix</keyword>
<dbReference type="InterPro" id="IPR010380">
    <property type="entry name" value="DUF975"/>
</dbReference>
<evidence type="ECO:0000313" key="3">
    <source>
        <dbReference type="Proteomes" id="UP000657177"/>
    </source>
</evidence>
<name>A0A8J6I447_9FIRM</name>
<dbReference type="RefSeq" id="WP_181340605.1">
    <property type="nucleotide sequence ID" value="NZ_JAAKDE010000066.1"/>
</dbReference>
<keyword evidence="1" id="KW-0812">Transmembrane</keyword>
<sequence length="367" mass="39959">MDMIVKNLQQSYRLYLKNFSLLLLASAIAGLITFLSLGLLAGPVLGGFLLLGVKLLRGEKGDLNEIFTHFDQFLSTLMPTLLLWGAGVVFYIIGVIPVIGRITNFVVSPVLFLLYFLTIGFIVEQKSEPLQALKRSVACFAMDWVQLWLYSLVMMIIGGIGFILFGVGVILTVPVGMMGMVLVYRQLAVVEPFPFKPEKQIVLKGGIALSALLVIGIVCLLFGFGRMSSPTLSTSLTSKIISGITGQKIEVDQKGGRFKLGGLSFGSGLPENFPKDIPVYPQAEVDGFIGGKDGELSGSTTILTSKDSAAKIYDYYVKNLEDKGWVVTSQDLGEMKMISFQKDKRSGVITINPNAEQCDIIIGLTME</sequence>
<feature type="transmembrane region" description="Helical" evidence="1">
    <location>
        <begin position="205"/>
        <end position="225"/>
    </location>
</feature>
<proteinExistence type="predicted"/>
<accession>A0A8J6I447</accession>
<keyword evidence="1" id="KW-0472">Membrane</keyword>
<dbReference type="PANTHER" id="PTHR40076">
    <property type="entry name" value="MEMBRANE PROTEIN-RELATED"/>
    <property type="match status" value="1"/>
</dbReference>
<feature type="transmembrane region" description="Helical" evidence="1">
    <location>
        <begin position="105"/>
        <end position="123"/>
    </location>
</feature>
<dbReference type="AlphaFoldDB" id="A0A8J6I447"/>
<reference evidence="2" key="1">
    <citation type="submission" date="2020-06" db="EMBL/GenBank/DDBJ databases">
        <title>Novel chitinolytic bacterium.</title>
        <authorList>
            <person name="Ungkulpasvich U."/>
            <person name="Kosugi A."/>
            <person name="Uke A."/>
        </authorList>
    </citation>
    <scope>NUCLEOTIDE SEQUENCE</scope>
    <source>
        <strain evidence="2">UUS1-1</strain>
    </source>
</reference>
<feature type="transmembrane region" description="Helical" evidence="1">
    <location>
        <begin position="152"/>
        <end position="184"/>
    </location>
</feature>
<comment type="caution">
    <text evidence="2">The sequence shown here is derived from an EMBL/GenBank/DDBJ whole genome shotgun (WGS) entry which is preliminary data.</text>
</comment>
<evidence type="ECO:0000256" key="1">
    <source>
        <dbReference type="SAM" id="Phobius"/>
    </source>
</evidence>
<feature type="transmembrane region" description="Helical" evidence="1">
    <location>
        <begin position="73"/>
        <end position="93"/>
    </location>
</feature>
<dbReference type="PANTHER" id="PTHR40076:SF1">
    <property type="entry name" value="MEMBRANE PROTEIN"/>
    <property type="match status" value="1"/>
</dbReference>
<organism evidence="2 3">
    <name type="scientific">Capillibacterium thermochitinicola</name>
    <dbReference type="NCBI Taxonomy" id="2699427"/>
    <lineage>
        <taxon>Bacteria</taxon>
        <taxon>Bacillati</taxon>
        <taxon>Bacillota</taxon>
        <taxon>Capillibacterium</taxon>
    </lineage>
</organism>
<evidence type="ECO:0000313" key="2">
    <source>
        <dbReference type="EMBL" id="MBA2134144.1"/>
    </source>
</evidence>
<feature type="transmembrane region" description="Helical" evidence="1">
    <location>
        <begin position="21"/>
        <end position="53"/>
    </location>
</feature>
<dbReference type="Proteomes" id="UP000657177">
    <property type="component" value="Unassembled WGS sequence"/>
</dbReference>
<gene>
    <name evidence="2" type="ORF">G5B42_11460</name>
</gene>
<dbReference type="EMBL" id="JAAKDE010000066">
    <property type="protein sequence ID" value="MBA2134144.1"/>
    <property type="molecule type" value="Genomic_DNA"/>
</dbReference>
<keyword evidence="3" id="KW-1185">Reference proteome</keyword>
<protein>
    <submittedName>
        <fullName evidence="2">Uncharacterized protein</fullName>
    </submittedName>
</protein>